<evidence type="ECO:0000256" key="4">
    <source>
        <dbReference type="ARBA" id="ARBA00022691"/>
    </source>
</evidence>
<keyword evidence="6" id="KW-0560">Oxidoreductase</keyword>
<reference evidence="12 13" key="1">
    <citation type="submission" date="2020-04" db="EMBL/GenBank/DDBJ databases">
        <title>Collinsella sp. KGMB02528 nov., an anaerobic actinobacterium isolated from human feces.</title>
        <authorList>
            <person name="Han K.-I."/>
            <person name="Eom M.K."/>
            <person name="Kim J.-S."/>
            <person name="Lee K.C."/>
            <person name="Suh M.K."/>
            <person name="Park S.-H."/>
            <person name="Lee J.H."/>
            <person name="Kang S.W."/>
            <person name="Park J.-E."/>
            <person name="Oh B.S."/>
            <person name="Yu S.Y."/>
            <person name="Choi S.-H."/>
            <person name="Lee D.H."/>
            <person name="Yoon H."/>
            <person name="Kim B.-Y."/>
            <person name="Lee J.H."/>
            <person name="Lee J.-S."/>
        </authorList>
    </citation>
    <scope>NUCLEOTIDE SEQUENCE [LARGE SCALE GENOMIC DNA]</scope>
    <source>
        <strain evidence="12 13">KGMB02528</strain>
    </source>
</reference>
<dbReference type="RefSeq" id="WP_169277465.1">
    <property type="nucleotide sequence ID" value="NZ_JABBCP010000003.1"/>
</dbReference>
<dbReference type="GO" id="GO:0051539">
    <property type="term" value="F:4 iron, 4 sulfur cluster binding"/>
    <property type="evidence" value="ECO:0007669"/>
    <property type="project" value="UniProtKB-KW"/>
</dbReference>
<dbReference type="InterPro" id="IPR012839">
    <property type="entry name" value="Organic_radical_activase"/>
</dbReference>
<keyword evidence="8" id="KW-0411">Iron-sulfur</keyword>
<dbReference type="InterPro" id="IPR040074">
    <property type="entry name" value="BssD/PflA/YjjW"/>
</dbReference>
<dbReference type="Proteomes" id="UP000546970">
    <property type="component" value="Unassembled WGS sequence"/>
</dbReference>
<dbReference type="SUPFAM" id="SSF54862">
    <property type="entry name" value="4Fe-4S ferredoxins"/>
    <property type="match status" value="1"/>
</dbReference>
<feature type="domain" description="Radical SAM core" evidence="11">
    <location>
        <begin position="21"/>
        <end position="311"/>
    </location>
</feature>
<feature type="domain" description="4Fe-4S ferredoxin-type" evidence="10">
    <location>
        <begin position="52"/>
        <end position="81"/>
    </location>
</feature>
<dbReference type="NCBIfam" id="NF033719">
    <property type="entry name" value="ind_deCO2_activ"/>
    <property type="match status" value="1"/>
</dbReference>
<evidence type="ECO:0000256" key="1">
    <source>
        <dbReference type="ARBA" id="ARBA00001966"/>
    </source>
</evidence>
<keyword evidence="7" id="KW-0408">Iron</keyword>
<evidence type="ECO:0000256" key="6">
    <source>
        <dbReference type="ARBA" id="ARBA00023002"/>
    </source>
</evidence>
<dbReference type="PIRSF" id="PIRSF000371">
    <property type="entry name" value="PFL_act_enz"/>
    <property type="match status" value="1"/>
</dbReference>
<dbReference type="EMBL" id="JABBCP010000003">
    <property type="protein sequence ID" value="NMF55818.1"/>
    <property type="molecule type" value="Genomic_DNA"/>
</dbReference>
<accession>A0A7X9YJ45</accession>
<dbReference type="SFLD" id="SFLDG01066">
    <property type="entry name" value="organic_radical-activating_enz"/>
    <property type="match status" value="1"/>
</dbReference>
<evidence type="ECO:0000259" key="10">
    <source>
        <dbReference type="PROSITE" id="PS51379"/>
    </source>
</evidence>
<keyword evidence="13" id="KW-1185">Reference proteome</keyword>
<dbReference type="AlphaFoldDB" id="A0A7X9YJ45"/>
<protein>
    <submittedName>
        <fullName evidence="12">Indoleacetate decarboxylase activase</fullName>
    </submittedName>
</protein>
<organism evidence="12 13">
    <name type="scientific">Collinsella acetigenes</name>
    <dbReference type="NCBI Taxonomy" id="2713419"/>
    <lineage>
        <taxon>Bacteria</taxon>
        <taxon>Bacillati</taxon>
        <taxon>Actinomycetota</taxon>
        <taxon>Coriobacteriia</taxon>
        <taxon>Coriobacteriales</taxon>
        <taxon>Coriobacteriaceae</taxon>
        <taxon>Collinsella</taxon>
    </lineage>
</organism>
<dbReference type="PANTHER" id="PTHR30352">
    <property type="entry name" value="PYRUVATE FORMATE-LYASE-ACTIVATING ENZYME"/>
    <property type="match status" value="1"/>
</dbReference>
<dbReference type="Pfam" id="PF04055">
    <property type="entry name" value="Radical_SAM"/>
    <property type="match status" value="1"/>
</dbReference>
<dbReference type="PROSITE" id="PS01087">
    <property type="entry name" value="RADICAL_ACTIVATING"/>
    <property type="match status" value="1"/>
</dbReference>
<gene>
    <name evidence="12" type="ORF">HF320_05700</name>
</gene>
<evidence type="ECO:0000259" key="11">
    <source>
        <dbReference type="PROSITE" id="PS51918"/>
    </source>
</evidence>
<evidence type="ECO:0000256" key="8">
    <source>
        <dbReference type="ARBA" id="ARBA00023014"/>
    </source>
</evidence>
<evidence type="ECO:0000313" key="13">
    <source>
        <dbReference type="Proteomes" id="UP000546970"/>
    </source>
</evidence>
<name>A0A7X9YJ45_9ACTN</name>
<comment type="similarity">
    <text evidence="2">Belongs to the organic radical-activating enzymes family.</text>
</comment>
<comment type="catalytic activity">
    <reaction evidence="9">
        <text>glycyl-[protein] + reduced [flavodoxin] + S-adenosyl-L-methionine = glycin-2-yl radical-[protein] + semiquinone [flavodoxin] + 5'-deoxyadenosine + L-methionine + H(+)</text>
        <dbReference type="Rhea" id="RHEA:61976"/>
        <dbReference type="Rhea" id="RHEA-COMP:10622"/>
        <dbReference type="Rhea" id="RHEA-COMP:14480"/>
        <dbReference type="Rhea" id="RHEA-COMP:15993"/>
        <dbReference type="Rhea" id="RHEA-COMP:15994"/>
        <dbReference type="ChEBI" id="CHEBI:15378"/>
        <dbReference type="ChEBI" id="CHEBI:17319"/>
        <dbReference type="ChEBI" id="CHEBI:29947"/>
        <dbReference type="ChEBI" id="CHEBI:32722"/>
        <dbReference type="ChEBI" id="CHEBI:57618"/>
        <dbReference type="ChEBI" id="CHEBI:57844"/>
        <dbReference type="ChEBI" id="CHEBI:59789"/>
        <dbReference type="ChEBI" id="CHEBI:140311"/>
    </reaction>
</comment>
<dbReference type="Pfam" id="PF00037">
    <property type="entry name" value="Fer4"/>
    <property type="match status" value="1"/>
</dbReference>
<evidence type="ECO:0000256" key="9">
    <source>
        <dbReference type="ARBA" id="ARBA00047365"/>
    </source>
</evidence>
<dbReference type="GO" id="GO:0046872">
    <property type="term" value="F:metal ion binding"/>
    <property type="evidence" value="ECO:0007669"/>
    <property type="project" value="UniProtKB-KW"/>
</dbReference>
<proteinExistence type="inferred from homology"/>
<sequence>MKTEDGKLQAMIFDVQSFSTHDGPGIRTNVFFKGCTLRCPWCANPESQKGTPQLLYTKMKCVGCMFCAKVCPHGAVTAVTDPEEIAKYGHVRHDRSKCDKCTTHECVSACFQEALSVAGELMTVDDVMAKIDRDSVVYGAKGGVTVSGGDPLLHPDFLEELLRRCHEKAYSVVLESELCVPTENLERVMPYISLYYTDCKVIDPEAHKRIMGASNDVILKNLRLIGERCPERMVLRTPIIPGYTDSDENIDGIAKFAAECHFPTMNILPYHKLGVTKHERLGSTYLLPDVQPPSDARMRELADIIESHGVKCIIN</sequence>
<dbReference type="PROSITE" id="PS00198">
    <property type="entry name" value="4FE4S_FER_1"/>
    <property type="match status" value="1"/>
</dbReference>
<dbReference type="InterPro" id="IPR017896">
    <property type="entry name" value="4Fe4S_Fe-S-bd"/>
</dbReference>
<keyword evidence="5" id="KW-0479">Metal-binding</keyword>
<evidence type="ECO:0000256" key="7">
    <source>
        <dbReference type="ARBA" id="ARBA00023004"/>
    </source>
</evidence>
<dbReference type="Gene3D" id="3.20.20.70">
    <property type="entry name" value="Aldolase class I"/>
    <property type="match status" value="1"/>
</dbReference>
<dbReference type="NCBIfam" id="TIGR02494">
    <property type="entry name" value="PFLE_PFLC"/>
    <property type="match status" value="1"/>
</dbReference>
<comment type="cofactor">
    <cofactor evidence="1">
        <name>[4Fe-4S] cluster</name>
        <dbReference type="ChEBI" id="CHEBI:49883"/>
    </cofactor>
</comment>
<comment type="caution">
    <text evidence="12">The sequence shown here is derived from an EMBL/GenBank/DDBJ whole genome shotgun (WGS) entry which is preliminary data.</text>
</comment>
<dbReference type="PROSITE" id="PS51379">
    <property type="entry name" value="4FE4S_FER_2"/>
    <property type="match status" value="2"/>
</dbReference>
<dbReference type="InterPro" id="IPR013785">
    <property type="entry name" value="Aldolase_TIM"/>
</dbReference>
<feature type="domain" description="4Fe-4S ferredoxin-type" evidence="10">
    <location>
        <begin position="89"/>
        <end position="120"/>
    </location>
</feature>
<dbReference type="InterPro" id="IPR001989">
    <property type="entry name" value="Radical_activat_CS"/>
</dbReference>
<keyword evidence="3" id="KW-0004">4Fe-4S</keyword>
<dbReference type="GO" id="GO:0016491">
    <property type="term" value="F:oxidoreductase activity"/>
    <property type="evidence" value="ECO:0007669"/>
    <property type="project" value="UniProtKB-KW"/>
</dbReference>
<dbReference type="InterPro" id="IPR054981">
    <property type="entry name" value="Ind_deCO2_activ"/>
</dbReference>
<dbReference type="SFLD" id="SFLDG01118">
    <property type="entry name" value="activating_enzymes__group_2"/>
    <property type="match status" value="1"/>
</dbReference>
<evidence type="ECO:0000256" key="3">
    <source>
        <dbReference type="ARBA" id="ARBA00022485"/>
    </source>
</evidence>
<dbReference type="InterPro" id="IPR017900">
    <property type="entry name" value="4Fe4S_Fe_S_CS"/>
</dbReference>
<dbReference type="SFLD" id="SFLDS00029">
    <property type="entry name" value="Radical_SAM"/>
    <property type="match status" value="1"/>
</dbReference>
<dbReference type="SUPFAM" id="SSF102114">
    <property type="entry name" value="Radical SAM enzymes"/>
    <property type="match status" value="1"/>
</dbReference>
<evidence type="ECO:0000256" key="2">
    <source>
        <dbReference type="ARBA" id="ARBA00009777"/>
    </source>
</evidence>
<dbReference type="InterPro" id="IPR034457">
    <property type="entry name" value="Organic_radical-activating"/>
</dbReference>
<evidence type="ECO:0000256" key="5">
    <source>
        <dbReference type="ARBA" id="ARBA00022723"/>
    </source>
</evidence>
<dbReference type="InterPro" id="IPR007197">
    <property type="entry name" value="rSAM"/>
</dbReference>
<dbReference type="InterPro" id="IPR058240">
    <property type="entry name" value="rSAM_sf"/>
</dbReference>
<keyword evidence="4" id="KW-0949">S-adenosyl-L-methionine</keyword>
<dbReference type="PANTHER" id="PTHR30352:SF4">
    <property type="entry name" value="PYRUVATE FORMATE-LYASE 2-ACTIVATING ENZYME"/>
    <property type="match status" value="1"/>
</dbReference>
<evidence type="ECO:0000313" key="12">
    <source>
        <dbReference type="EMBL" id="NMF55818.1"/>
    </source>
</evidence>
<dbReference type="PROSITE" id="PS51918">
    <property type="entry name" value="RADICAL_SAM"/>
    <property type="match status" value="1"/>
</dbReference>